<accession>A0ACB9QUF3</accession>
<sequence length="309" mass="35160">MTMPSPSTTYPSLICSHRRKQPFLLKAKLNEQGDSLYQSAVSAASLRFRETQHSEPLFVDPYSGCFTSFHDKMDSIVESKRRHPYCIATKFIDDRLLQIIGSSDGLRQVVLLSDGMDTRPFRLNWPTSTIIFDVSPERVFKEAADKLKAVNAKVPRGCLLIHIPLESSNIHQALRSKGFDGNHPSVWIIQGLPLRNLAMFKEVLAMVSGMITNGCFLMGELPSWLAETDLAPDVHDWTSKLFTSNGFRAEVKSYNDIATDLDKELMPQEYQKLLFIAEQLRFSDDQMESWRSVFQRVEDDGDEEGFEEL</sequence>
<protein>
    <submittedName>
        <fullName evidence="1">Uncharacterized protein</fullName>
    </submittedName>
</protein>
<evidence type="ECO:0000313" key="1">
    <source>
        <dbReference type="EMBL" id="KAI4369596.1"/>
    </source>
</evidence>
<proteinExistence type="predicted"/>
<reference evidence="2" key="1">
    <citation type="journal article" date="2023" name="Front. Plant Sci.">
        <title>Chromosomal-level genome assembly of Melastoma candidum provides insights into trichome evolution.</title>
        <authorList>
            <person name="Zhong Y."/>
            <person name="Wu W."/>
            <person name="Sun C."/>
            <person name="Zou P."/>
            <person name="Liu Y."/>
            <person name="Dai S."/>
            <person name="Zhou R."/>
        </authorList>
    </citation>
    <scope>NUCLEOTIDE SEQUENCE [LARGE SCALE GENOMIC DNA]</scope>
</reference>
<keyword evidence="2" id="KW-1185">Reference proteome</keyword>
<gene>
    <name evidence="1" type="ORF">MLD38_018021</name>
</gene>
<evidence type="ECO:0000313" key="2">
    <source>
        <dbReference type="Proteomes" id="UP001057402"/>
    </source>
</evidence>
<dbReference type="Proteomes" id="UP001057402">
    <property type="component" value="Chromosome 5"/>
</dbReference>
<comment type="caution">
    <text evidence="1">The sequence shown here is derived from an EMBL/GenBank/DDBJ whole genome shotgun (WGS) entry which is preliminary data.</text>
</comment>
<organism evidence="1 2">
    <name type="scientific">Melastoma candidum</name>
    <dbReference type="NCBI Taxonomy" id="119954"/>
    <lineage>
        <taxon>Eukaryota</taxon>
        <taxon>Viridiplantae</taxon>
        <taxon>Streptophyta</taxon>
        <taxon>Embryophyta</taxon>
        <taxon>Tracheophyta</taxon>
        <taxon>Spermatophyta</taxon>
        <taxon>Magnoliopsida</taxon>
        <taxon>eudicotyledons</taxon>
        <taxon>Gunneridae</taxon>
        <taxon>Pentapetalae</taxon>
        <taxon>rosids</taxon>
        <taxon>malvids</taxon>
        <taxon>Myrtales</taxon>
        <taxon>Melastomataceae</taxon>
        <taxon>Melastomatoideae</taxon>
        <taxon>Melastomateae</taxon>
        <taxon>Melastoma</taxon>
    </lineage>
</organism>
<name>A0ACB9QUF3_9MYRT</name>
<dbReference type="EMBL" id="CM042884">
    <property type="protein sequence ID" value="KAI4369596.1"/>
    <property type="molecule type" value="Genomic_DNA"/>
</dbReference>